<sequence>MSTSKKSSGPVLPIASAFRRSISPSGRFCNSAMVMSDVSSFASSSSSSFPYTSNSSSGFFQNHRSSSPTRVNLHSLSSSSPTPSVRFSINRSDSPGRSMANQVVRKHNGNSISLQKRTCLCSPTTHPGSFRCALHKNNFGSSCGNNHSISYSPNRLNARRSAMTNSLVRIGTVEGDLVKRALAALIRPSSHQQRRRVDFQPRLNFFWLQRYVFRPVRRCGRHVIRFRSSCICLRLSIAAVDGRVQIFLKFGIWDL</sequence>
<protein>
    <recommendedName>
        <fullName evidence="4">Serine-rich protein-like protein</fullName>
    </recommendedName>
</protein>
<feature type="compositionally biased region" description="Polar residues" evidence="1">
    <location>
        <begin position="59"/>
        <end position="68"/>
    </location>
</feature>
<evidence type="ECO:0008006" key="4">
    <source>
        <dbReference type="Google" id="ProtNLM"/>
    </source>
</evidence>
<dbReference type="Proteomes" id="UP000834106">
    <property type="component" value="Chromosome 4"/>
</dbReference>
<dbReference type="EMBL" id="OU503039">
    <property type="protein sequence ID" value="CAI9759683.1"/>
    <property type="molecule type" value="Genomic_DNA"/>
</dbReference>
<organism evidence="2 3">
    <name type="scientific">Fraxinus pennsylvanica</name>
    <dbReference type="NCBI Taxonomy" id="56036"/>
    <lineage>
        <taxon>Eukaryota</taxon>
        <taxon>Viridiplantae</taxon>
        <taxon>Streptophyta</taxon>
        <taxon>Embryophyta</taxon>
        <taxon>Tracheophyta</taxon>
        <taxon>Spermatophyta</taxon>
        <taxon>Magnoliopsida</taxon>
        <taxon>eudicotyledons</taxon>
        <taxon>Gunneridae</taxon>
        <taxon>Pentapetalae</taxon>
        <taxon>asterids</taxon>
        <taxon>lamiids</taxon>
        <taxon>Lamiales</taxon>
        <taxon>Oleaceae</taxon>
        <taxon>Oleeae</taxon>
        <taxon>Fraxinus</taxon>
    </lineage>
</organism>
<evidence type="ECO:0000256" key="1">
    <source>
        <dbReference type="SAM" id="MobiDB-lite"/>
    </source>
</evidence>
<feature type="compositionally biased region" description="Polar residues" evidence="1">
    <location>
        <begin position="89"/>
        <end position="98"/>
    </location>
</feature>
<dbReference type="AlphaFoldDB" id="A0AAD1YYG2"/>
<proteinExistence type="predicted"/>
<reference evidence="2" key="1">
    <citation type="submission" date="2023-05" db="EMBL/GenBank/DDBJ databases">
        <authorList>
            <person name="Huff M."/>
        </authorList>
    </citation>
    <scope>NUCLEOTIDE SEQUENCE</scope>
</reference>
<feature type="region of interest" description="Disordered" evidence="1">
    <location>
        <begin position="59"/>
        <end position="98"/>
    </location>
</feature>
<feature type="compositionally biased region" description="Low complexity" evidence="1">
    <location>
        <begin position="69"/>
        <end position="88"/>
    </location>
</feature>
<dbReference type="PANTHER" id="PTHR33132">
    <property type="entry name" value="OSJNBB0118P14.9 PROTEIN"/>
    <property type="match status" value="1"/>
</dbReference>
<name>A0AAD1YYG2_9LAMI</name>
<accession>A0AAD1YYG2</accession>
<evidence type="ECO:0000313" key="2">
    <source>
        <dbReference type="EMBL" id="CAI9759683.1"/>
    </source>
</evidence>
<keyword evidence="3" id="KW-1185">Reference proteome</keyword>
<evidence type="ECO:0000313" key="3">
    <source>
        <dbReference type="Proteomes" id="UP000834106"/>
    </source>
</evidence>
<gene>
    <name evidence="2" type="ORF">FPE_LOCUS7113</name>
</gene>
<dbReference type="PANTHER" id="PTHR33132:SF53">
    <property type="entry name" value="SERINE-RICH PROTEIN-LIKE PROTEIN"/>
    <property type="match status" value="1"/>
</dbReference>